<accession>A0A7M7QTE6</accession>
<reference evidence="2" key="1">
    <citation type="submission" date="2021-01" db="UniProtKB">
        <authorList>
            <consortium name="EnsemblMetazoa"/>
        </authorList>
    </citation>
    <scope>IDENTIFICATION</scope>
</reference>
<keyword evidence="3" id="KW-1185">Reference proteome</keyword>
<gene>
    <name evidence="2" type="primary">100121150</name>
</gene>
<dbReference type="AlphaFoldDB" id="A0A7M7QTE6"/>
<sequence>MYDAIESAHVYNNLSARRRISNCIRQGIWPDSKGFAVLPAQQSLRDSFLHDGGFAQSVQQLLEHRAHADRVNYLEPLLDLPVAHPLPAGGRLHRVREHVRAQRPDNDPVVEEDPRDQPSLLEEEENQVNCGNDNELDEKILFKETQKQTNASLGRPQVSLAFSRVSFSD</sequence>
<dbReference type="EnsemblMetazoa" id="XM_032597503">
    <property type="protein sequence ID" value="XP_032453394"/>
    <property type="gene ID" value="LOC100121150"/>
</dbReference>
<proteinExistence type="predicted"/>
<evidence type="ECO:0000313" key="2">
    <source>
        <dbReference type="EnsemblMetazoa" id="XP_032453394"/>
    </source>
</evidence>
<name>A0A7M7QTE6_NASVI</name>
<protein>
    <submittedName>
        <fullName evidence="2">Uncharacterized protein</fullName>
    </submittedName>
</protein>
<evidence type="ECO:0000313" key="3">
    <source>
        <dbReference type="Proteomes" id="UP000002358"/>
    </source>
</evidence>
<dbReference type="Proteomes" id="UP000002358">
    <property type="component" value="Chromosome 2"/>
</dbReference>
<evidence type="ECO:0000256" key="1">
    <source>
        <dbReference type="SAM" id="MobiDB-lite"/>
    </source>
</evidence>
<feature type="region of interest" description="Disordered" evidence="1">
    <location>
        <begin position="101"/>
        <end position="134"/>
    </location>
</feature>
<organism evidence="2 3">
    <name type="scientific">Nasonia vitripennis</name>
    <name type="common">Parasitic wasp</name>
    <dbReference type="NCBI Taxonomy" id="7425"/>
    <lineage>
        <taxon>Eukaryota</taxon>
        <taxon>Metazoa</taxon>
        <taxon>Ecdysozoa</taxon>
        <taxon>Arthropoda</taxon>
        <taxon>Hexapoda</taxon>
        <taxon>Insecta</taxon>
        <taxon>Pterygota</taxon>
        <taxon>Neoptera</taxon>
        <taxon>Endopterygota</taxon>
        <taxon>Hymenoptera</taxon>
        <taxon>Apocrita</taxon>
        <taxon>Proctotrupomorpha</taxon>
        <taxon>Chalcidoidea</taxon>
        <taxon>Pteromalidae</taxon>
        <taxon>Pteromalinae</taxon>
        <taxon>Nasonia</taxon>
    </lineage>
</organism>